<feature type="chain" id="PRO_5031055377" evidence="1">
    <location>
        <begin position="37"/>
        <end position="168"/>
    </location>
</feature>
<proteinExistence type="predicted"/>
<reference evidence="2 3" key="1">
    <citation type="submission" date="2020-08" db="EMBL/GenBank/DDBJ databases">
        <title>Genomic Encyclopedia of Type Strains, Phase IV (KMG-IV): sequencing the most valuable type-strain genomes for metagenomic binning, comparative biology and taxonomic classification.</title>
        <authorList>
            <person name="Goeker M."/>
        </authorList>
    </citation>
    <scope>NUCLEOTIDE SEQUENCE [LARGE SCALE GENOMIC DNA]</scope>
    <source>
        <strain evidence="2 3">DSM 27244</strain>
    </source>
</reference>
<protein>
    <submittedName>
        <fullName evidence="2">Outer membrane biosynthesis protein TonB</fullName>
    </submittedName>
</protein>
<dbReference type="RefSeq" id="WP_184029129.1">
    <property type="nucleotide sequence ID" value="NZ_JACIJJ010000004.1"/>
</dbReference>
<keyword evidence="3" id="KW-1185">Reference proteome</keyword>
<dbReference type="Proteomes" id="UP000557739">
    <property type="component" value="Unassembled WGS sequence"/>
</dbReference>
<sequence length="168" mass="17825">MFVKASQNVRHSIVSILGAAAASTLVLGLAAAPARAAGDDAREWTARVSGDLQQQIRDMPTVPAAVRMQKAAVVAAHFDRDGVLYATSLDVATGNRVLDNEALRAVNAIDFPALPAAMRGRVRVVPVEVFFGTPNANRSRPAIRRTALDLAARIQQSHAEVPADRPQG</sequence>
<evidence type="ECO:0000313" key="2">
    <source>
        <dbReference type="EMBL" id="MBB5699260.1"/>
    </source>
</evidence>
<name>A0A7W9ARH4_9SPHN</name>
<evidence type="ECO:0000313" key="3">
    <source>
        <dbReference type="Proteomes" id="UP000557739"/>
    </source>
</evidence>
<gene>
    <name evidence="2" type="ORF">FHR19_002626</name>
</gene>
<dbReference type="EMBL" id="JACIJJ010000004">
    <property type="protein sequence ID" value="MBB5699260.1"/>
    <property type="molecule type" value="Genomic_DNA"/>
</dbReference>
<accession>A0A7W9ARH4</accession>
<feature type="signal peptide" evidence="1">
    <location>
        <begin position="1"/>
        <end position="36"/>
    </location>
</feature>
<organism evidence="2 3">
    <name type="scientific">Sphingomonas yantingensis</name>
    <dbReference type="NCBI Taxonomy" id="1241761"/>
    <lineage>
        <taxon>Bacteria</taxon>
        <taxon>Pseudomonadati</taxon>
        <taxon>Pseudomonadota</taxon>
        <taxon>Alphaproteobacteria</taxon>
        <taxon>Sphingomonadales</taxon>
        <taxon>Sphingomonadaceae</taxon>
        <taxon>Sphingomonas</taxon>
    </lineage>
</organism>
<dbReference type="Gene3D" id="3.30.1150.10">
    <property type="match status" value="1"/>
</dbReference>
<keyword evidence="1" id="KW-0732">Signal</keyword>
<evidence type="ECO:0000256" key="1">
    <source>
        <dbReference type="SAM" id="SignalP"/>
    </source>
</evidence>
<comment type="caution">
    <text evidence="2">The sequence shown here is derived from an EMBL/GenBank/DDBJ whole genome shotgun (WGS) entry which is preliminary data.</text>
</comment>
<dbReference type="Pfam" id="PF13103">
    <property type="entry name" value="TonB_2"/>
    <property type="match status" value="1"/>
</dbReference>
<dbReference type="SUPFAM" id="SSF74653">
    <property type="entry name" value="TolA/TonB C-terminal domain"/>
    <property type="match status" value="1"/>
</dbReference>
<dbReference type="AlphaFoldDB" id="A0A7W9ARH4"/>